<evidence type="ECO:0000313" key="2">
    <source>
        <dbReference type="Proteomes" id="UP000430345"/>
    </source>
</evidence>
<name>A0A6I1MNS5_9CLOT</name>
<dbReference type="EMBL" id="WHJC01000469">
    <property type="protein sequence ID" value="MPQ45156.1"/>
    <property type="molecule type" value="Genomic_DNA"/>
</dbReference>
<evidence type="ECO:0000313" key="1">
    <source>
        <dbReference type="EMBL" id="MPQ45156.1"/>
    </source>
</evidence>
<comment type="caution">
    <text evidence="1">The sequence shown here is derived from an EMBL/GenBank/DDBJ whole genome shotgun (WGS) entry which is preliminary data.</text>
</comment>
<gene>
    <name evidence="1" type="ORF">GBZ86_15645</name>
</gene>
<keyword evidence="2" id="KW-1185">Reference proteome</keyword>
<organism evidence="1 2">
    <name type="scientific">Clostridium tarantellae</name>
    <dbReference type="NCBI Taxonomy" id="39493"/>
    <lineage>
        <taxon>Bacteria</taxon>
        <taxon>Bacillati</taxon>
        <taxon>Bacillota</taxon>
        <taxon>Clostridia</taxon>
        <taxon>Eubacteriales</taxon>
        <taxon>Clostridiaceae</taxon>
        <taxon>Clostridium</taxon>
    </lineage>
</organism>
<accession>A0A6I1MNS5</accession>
<dbReference type="RefSeq" id="WP_152892204.1">
    <property type="nucleotide sequence ID" value="NZ_WHJC01000469.1"/>
</dbReference>
<sequence>MIKNLNLQKNEEVICSITCYPTFKSILKNTAKNLVARLVFSIIPGAVTSTRYEGKVEVILTNKNLYLQYSQDEYNSTLEFNKASRCIPINEIKNFSVSKHKENEVINISFKHHIVSLLHPNINNKNLGGKIANYIVSSV</sequence>
<dbReference type="Proteomes" id="UP000430345">
    <property type="component" value="Unassembled WGS sequence"/>
</dbReference>
<proteinExistence type="predicted"/>
<reference evidence="1 2" key="1">
    <citation type="submission" date="2019-10" db="EMBL/GenBank/DDBJ databases">
        <title>The Genome Sequence of Clostridium tarantellae Isolated from Fish Brain.</title>
        <authorList>
            <person name="Bano L."/>
            <person name="Kiel M."/>
            <person name="Sales G."/>
            <person name="Doxey A.C."/>
            <person name="Mansfield M.J."/>
            <person name="Schiavone M."/>
            <person name="Rossetto O."/>
            <person name="Pirazzini M."/>
            <person name="Dobrindt U."/>
            <person name="Montecucco C."/>
        </authorList>
    </citation>
    <scope>NUCLEOTIDE SEQUENCE [LARGE SCALE GENOMIC DNA]</scope>
    <source>
        <strain evidence="1 2">DSM 3997</strain>
    </source>
</reference>
<dbReference type="AlphaFoldDB" id="A0A6I1MNS5"/>
<protein>
    <submittedName>
        <fullName evidence="1">Uncharacterized protein</fullName>
    </submittedName>
</protein>